<name>A0A7H0GI17_9BURK</name>
<evidence type="ECO:0000313" key="6">
    <source>
        <dbReference type="EMBL" id="QNP47933.1"/>
    </source>
</evidence>
<keyword evidence="3" id="KW-0804">Transcription</keyword>
<keyword evidence="1" id="KW-0805">Transcription regulation</keyword>
<keyword evidence="2 4" id="KW-0238">DNA-binding</keyword>
<feature type="domain" description="HTH tetR-type" evidence="5">
    <location>
        <begin position="15"/>
        <end position="75"/>
    </location>
</feature>
<organism evidence="6 7">
    <name type="scientific">Diaphorobacter aerolatus</name>
    <dbReference type="NCBI Taxonomy" id="1288495"/>
    <lineage>
        <taxon>Bacteria</taxon>
        <taxon>Pseudomonadati</taxon>
        <taxon>Pseudomonadota</taxon>
        <taxon>Betaproteobacteria</taxon>
        <taxon>Burkholderiales</taxon>
        <taxon>Comamonadaceae</taxon>
        <taxon>Diaphorobacter</taxon>
    </lineage>
</organism>
<evidence type="ECO:0000256" key="4">
    <source>
        <dbReference type="PROSITE-ProRule" id="PRU00335"/>
    </source>
</evidence>
<evidence type="ECO:0000259" key="5">
    <source>
        <dbReference type="PROSITE" id="PS50977"/>
    </source>
</evidence>
<dbReference type="GO" id="GO:0000976">
    <property type="term" value="F:transcription cis-regulatory region binding"/>
    <property type="evidence" value="ECO:0007669"/>
    <property type="project" value="TreeGrafter"/>
</dbReference>
<dbReference type="Gene3D" id="1.10.357.10">
    <property type="entry name" value="Tetracycline Repressor, domain 2"/>
    <property type="match status" value="1"/>
</dbReference>
<dbReference type="PANTHER" id="PTHR30055:SF220">
    <property type="entry name" value="TETR-FAMILY REGULATORY PROTEIN"/>
    <property type="match status" value="1"/>
</dbReference>
<reference evidence="6 7" key="1">
    <citation type="submission" date="2020-08" db="EMBL/GenBank/DDBJ databases">
        <title>Genome sequence of Diaphorobacter aerolatus KACC 16536T.</title>
        <authorList>
            <person name="Hyun D.-W."/>
            <person name="Bae J.-W."/>
        </authorList>
    </citation>
    <scope>NUCLEOTIDE SEQUENCE [LARGE SCALE GENOMIC DNA]</scope>
    <source>
        <strain evidence="6 7">KACC 16536</strain>
    </source>
</reference>
<dbReference type="InterPro" id="IPR001647">
    <property type="entry name" value="HTH_TetR"/>
</dbReference>
<dbReference type="GO" id="GO:0003700">
    <property type="term" value="F:DNA-binding transcription factor activity"/>
    <property type="evidence" value="ECO:0007669"/>
    <property type="project" value="TreeGrafter"/>
</dbReference>
<dbReference type="InterPro" id="IPR025996">
    <property type="entry name" value="MT1864/Rv1816-like_C"/>
</dbReference>
<accession>A0A7H0GI17</accession>
<dbReference type="AlphaFoldDB" id="A0A7H0GI17"/>
<evidence type="ECO:0000256" key="2">
    <source>
        <dbReference type="ARBA" id="ARBA00023125"/>
    </source>
</evidence>
<dbReference type="PROSITE" id="PS50977">
    <property type="entry name" value="HTH_TETR_2"/>
    <property type="match status" value="1"/>
</dbReference>
<dbReference type="Pfam" id="PF13305">
    <property type="entry name" value="TetR_C_33"/>
    <property type="match status" value="1"/>
</dbReference>
<sequence>MTTEASSRKRGEKHGDLRAALIAAALDVLERVGPERLSLREVARLAGVSQAAPYNHFADREAILAELAALGFQLLTERQDSAPSLCLDDQSMLEQLGVAYVRFACDKPALYRLMFGAGVNGQGWHAYPTVSKAKSQSFMPVRNVVGRLIARPDAVGKNDDAAMVCWAVVHGISMLLIDGTLTQRVTSAAEADDMTRRSIAVLLNGLGPVHPTHGVA</sequence>
<dbReference type="InterPro" id="IPR009057">
    <property type="entry name" value="Homeodomain-like_sf"/>
</dbReference>
<dbReference type="InterPro" id="IPR050109">
    <property type="entry name" value="HTH-type_TetR-like_transc_reg"/>
</dbReference>
<feature type="DNA-binding region" description="H-T-H motif" evidence="4">
    <location>
        <begin position="38"/>
        <end position="57"/>
    </location>
</feature>
<dbReference type="SUPFAM" id="SSF46689">
    <property type="entry name" value="Homeodomain-like"/>
    <property type="match status" value="1"/>
</dbReference>
<dbReference type="InterPro" id="IPR036271">
    <property type="entry name" value="Tet_transcr_reg_TetR-rel_C_sf"/>
</dbReference>
<evidence type="ECO:0000256" key="1">
    <source>
        <dbReference type="ARBA" id="ARBA00023015"/>
    </source>
</evidence>
<dbReference type="PANTHER" id="PTHR30055">
    <property type="entry name" value="HTH-TYPE TRANSCRIPTIONAL REGULATOR RUTR"/>
    <property type="match status" value="1"/>
</dbReference>
<dbReference type="RefSeq" id="WP_187723613.1">
    <property type="nucleotide sequence ID" value="NZ_CP060783.1"/>
</dbReference>
<dbReference type="EMBL" id="CP060783">
    <property type="protein sequence ID" value="QNP47933.1"/>
    <property type="molecule type" value="Genomic_DNA"/>
</dbReference>
<dbReference type="KEGG" id="daer:H9K75_17705"/>
<evidence type="ECO:0000256" key="3">
    <source>
        <dbReference type="ARBA" id="ARBA00023163"/>
    </source>
</evidence>
<dbReference type="Pfam" id="PF00440">
    <property type="entry name" value="TetR_N"/>
    <property type="match status" value="1"/>
</dbReference>
<evidence type="ECO:0000313" key="7">
    <source>
        <dbReference type="Proteomes" id="UP000516028"/>
    </source>
</evidence>
<dbReference type="SUPFAM" id="SSF48498">
    <property type="entry name" value="Tetracyclin repressor-like, C-terminal domain"/>
    <property type="match status" value="1"/>
</dbReference>
<keyword evidence="7" id="KW-1185">Reference proteome</keyword>
<dbReference type="Proteomes" id="UP000516028">
    <property type="component" value="Chromosome"/>
</dbReference>
<dbReference type="PRINTS" id="PR00455">
    <property type="entry name" value="HTHTETR"/>
</dbReference>
<proteinExistence type="predicted"/>
<gene>
    <name evidence="6" type="ORF">H9K75_17705</name>
</gene>
<protein>
    <submittedName>
        <fullName evidence="6">TetR/AcrR family transcriptional regulator</fullName>
    </submittedName>
</protein>